<name>A0AAV5DTM0_ELECO</name>
<dbReference type="AlphaFoldDB" id="A0AAV5DTM0"/>
<gene>
    <name evidence="2" type="primary">gb01222</name>
    <name evidence="2" type="ORF">PR202_gb01222</name>
</gene>
<evidence type="ECO:0000313" key="2">
    <source>
        <dbReference type="EMBL" id="GJN14399.1"/>
    </source>
</evidence>
<feature type="transmembrane region" description="Helical" evidence="1">
    <location>
        <begin position="67"/>
        <end position="85"/>
    </location>
</feature>
<keyword evidence="1" id="KW-0812">Transmembrane</keyword>
<evidence type="ECO:0000313" key="3">
    <source>
        <dbReference type="Proteomes" id="UP001054889"/>
    </source>
</evidence>
<reference evidence="2" key="1">
    <citation type="journal article" date="2018" name="DNA Res.">
        <title>Multiple hybrid de novo genome assembly of finger millet, an orphan allotetraploid crop.</title>
        <authorList>
            <person name="Hatakeyama M."/>
            <person name="Aluri S."/>
            <person name="Balachadran M.T."/>
            <person name="Sivarajan S.R."/>
            <person name="Patrignani A."/>
            <person name="Gruter S."/>
            <person name="Poveda L."/>
            <person name="Shimizu-Inatsugi R."/>
            <person name="Baeten J."/>
            <person name="Francoijs K.J."/>
            <person name="Nataraja K.N."/>
            <person name="Reddy Y.A.N."/>
            <person name="Phadnis S."/>
            <person name="Ravikumar R.L."/>
            <person name="Schlapbach R."/>
            <person name="Sreeman S.M."/>
            <person name="Shimizu K.K."/>
        </authorList>
    </citation>
    <scope>NUCLEOTIDE SEQUENCE</scope>
</reference>
<comment type="caution">
    <text evidence="2">The sequence shown here is derived from an EMBL/GenBank/DDBJ whole genome shotgun (WGS) entry which is preliminary data.</text>
</comment>
<dbReference type="Gene3D" id="1.20.1250.20">
    <property type="entry name" value="MFS general substrate transporter like domains"/>
    <property type="match status" value="1"/>
</dbReference>
<proteinExistence type="predicted"/>
<reference evidence="2" key="2">
    <citation type="submission" date="2021-12" db="EMBL/GenBank/DDBJ databases">
        <title>Resequencing data analysis of finger millet.</title>
        <authorList>
            <person name="Hatakeyama M."/>
            <person name="Aluri S."/>
            <person name="Balachadran M.T."/>
            <person name="Sivarajan S.R."/>
            <person name="Poveda L."/>
            <person name="Shimizu-Inatsugi R."/>
            <person name="Schlapbach R."/>
            <person name="Sreeman S.M."/>
            <person name="Shimizu K.K."/>
        </authorList>
    </citation>
    <scope>NUCLEOTIDE SEQUENCE</scope>
</reference>
<dbReference type="Proteomes" id="UP001054889">
    <property type="component" value="Unassembled WGS sequence"/>
</dbReference>
<dbReference type="SUPFAM" id="SSF103473">
    <property type="entry name" value="MFS general substrate transporter"/>
    <property type="match status" value="1"/>
</dbReference>
<sequence>MATSVVVARDDGDGEPKKWKKGGYKTMPFIMTNKIYDKFVMAGYNSNLITYLTQQLNMSLVDASNTLANFGGTTSLTVVLGVFAADSFIGRFWSIVAGSLFYQIGMLGLILSAVVPMLRPSSCSPPS</sequence>
<organism evidence="2 3">
    <name type="scientific">Eleusine coracana subsp. coracana</name>
    <dbReference type="NCBI Taxonomy" id="191504"/>
    <lineage>
        <taxon>Eukaryota</taxon>
        <taxon>Viridiplantae</taxon>
        <taxon>Streptophyta</taxon>
        <taxon>Embryophyta</taxon>
        <taxon>Tracheophyta</taxon>
        <taxon>Spermatophyta</taxon>
        <taxon>Magnoliopsida</taxon>
        <taxon>Liliopsida</taxon>
        <taxon>Poales</taxon>
        <taxon>Poaceae</taxon>
        <taxon>PACMAD clade</taxon>
        <taxon>Chloridoideae</taxon>
        <taxon>Cynodonteae</taxon>
        <taxon>Eleusininae</taxon>
        <taxon>Eleusine</taxon>
    </lineage>
</organism>
<keyword evidence="1" id="KW-1133">Transmembrane helix</keyword>
<evidence type="ECO:0000256" key="1">
    <source>
        <dbReference type="SAM" id="Phobius"/>
    </source>
</evidence>
<keyword evidence="3" id="KW-1185">Reference proteome</keyword>
<dbReference type="InterPro" id="IPR036259">
    <property type="entry name" value="MFS_trans_sf"/>
</dbReference>
<keyword evidence="1" id="KW-0472">Membrane</keyword>
<feature type="transmembrane region" description="Helical" evidence="1">
    <location>
        <begin position="92"/>
        <end position="118"/>
    </location>
</feature>
<dbReference type="PANTHER" id="PTHR11654">
    <property type="entry name" value="OLIGOPEPTIDE TRANSPORTER-RELATED"/>
    <property type="match status" value="1"/>
</dbReference>
<protein>
    <submittedName>
        <fullName evidence="2">Uncharacterized protein</fullName>
    </submittedName>
</protein>
<accession>A0AAV5DTM0</accession>
<dbReference type="EMBL" id="BQKI01000071">
    <property type="protein sequence ID" value="GJN14399.1"/>
    <property type="molecule type" value="Genomic_DNA"/>
</dbReference>